<dbReference type="Proteomes" id="UP000479710">
    <property type="component" value="Unassembled WGS sequence"/>
</dbReference>
<feature type="region of interest" description="Disordered" evidence="1">
    <location>
        <begin position="19"/>
        <end position="69"/>
    </location>
</feature>
<dbReference type="EMBL" id="SPHZ02000006">
    <property type="protein sequence ID" value="KAF0914622.1"/>
    <property type="molecule type" value="Genomic_DNA"/>
</dbReference>
<comment type="caution">
    <text evidence="2">The sequence shown here is derived from an EMBL/GenBank/DDBJ whole genome shotgun (WGS) entry which is preliminary data.</text>
</comment>
<name>A0A6G1DQY0_9ORYZ</name>
<evidence type="ECO:0000313" key="2">
    <source>
        <dbReference type="EMBL" id="KAF0914622.1"/>
    </source>
</evidence>
<keyword evidence="3" id="KW-1185">Reference proteome</keyword>
<evidence type="ECO:0000313" key="3">
    <source>
        <dbReference type="Proteomes" id="UP000479710"/>
    </source>
</evidence>
<organism evidence="2 3">
    <name type="scientific">Oryza meyeriana var. granulata</name>
    <dbReference type="NCBI Taxonomy" id="110450"/>
    <lineage>
        <taxon>Eukaryota</taxon>
        <taxon>Viridiplantae</taxon>
        <taxon>Streptophyta</taxon>
        <taxon>Embryophyta</taxon>
        <taxon>Tracheophyta</taxon>
        <taxon>Spermatophyta</taxon>
        <taxon>Magnoliopsida</taxon>
        <taxon>Liliopsida</taxon>
        <taxon>Poales</taxon>
        <taxon>Poaceae</taxon>
        <taxon>BOP clade</taxon>
        <taxon>Oryzoideae</taxon>
        <taxon>Oryzeae</taxon>
        <taxon>Oryzinae</taxon>
        <taxon>Oryza</taxon>
        <taxon>Oryza meyeriana</taxon>
    </lineage>
</organism>
<sequence length="69" mass="7785">MLEVTAFFEKRKSWFMGDEQHHMNPRGLPERAVATADQKSTNSPMATGYGDGILSASDDDERPRSLDQR</sequence>
<dbReference type="AlphaFoldDB" id="A0A6G1DQY0"/>
<accession>A0A6G1DQY0</accession>
<reference evidence="2 3" key="1">
    <citation type="submission" date="2019-11" db="EMBL/GenBank/DDBJ databases">
        <title>Whole genome sequence of Oryza granulata.</title>
        <authorList>
            <person name="Li W."/>
        </authorList>
    </citation>
    <scope>NUCLEOTIDE SEQUENCE [LARGE SCALE GENOMIC DNA]</scope>
    <source>
        <strain evidence="3">cv. Menghai</strain>
        <tissue evidence="2">Leaf</tissue>
    </source>
</reference>
<proteinExistence type="predicted"/>
<evidence type="ECO:0000256" key="1">
    <source>
        <dbReference type="SAM" id="MobiDB-lite"/>
    </source>
</evidence>
<gene>
    <name evidence="2" type="ORF">E2562_030687</name>
</gene>
<protein>
    <submittedName>
        <fullName evidence="2">Uncharacterized protein</fullName>
    </submittedName>
</protein>